<evidence type="ECO:0000256" key="1">
    <source>
        <dbReference type="ARBA" id="ARBA00022553"/>
    </source>
</evidence>
<proteinExistence type="predicted"/>
<organism evidence="4 5">
    <name type="scientific">Candidatus Protofrankia datiscae</name>
    <dbReference type="NCBI Taxonomy" id="2716812"/>
    <lineage>
        <taxon>Bacteria</taxon>
        <taxon>Bacillati</taxon>
        <taxon>Actinomycetota</taxon>
        <taxon>Actinomycetes</taxon>
        <taxon>Frankiales</taxon>
        <taxon>Frankiaceae</taxon>
        <taxon>Protofrankia</taxon>
    </lineage>
</organism>
<dbReference type="Proteomes" id="UP000001549">
    <property type="component" value="Chromosome"/>
</dbReference>
<gene>
    <name evidence="4" type="ordered locus">FsymDg_0173</name>
</gene>
<dbReference type="SUPFAM" id="SSF49879">
    <property type="entry name" value="SMAD/FHA domain"/>
    <property type="match status" value="1"/>
</dbReference>
<dbReference type="InterPro" id="IPR050923">
    <property type="entry name" value="Cell_Proc_Reg/RNA_Proc"/>
</dbReference>
<dbReference type="InterPro" id="IPR000253">
    <property type="entry name" value="FHA_dom"/>
</dbReference>
<dbReference type="Pfam" id="PF00498">
    <property type="entry name" value="FHA"/>
    <property type="match status" value="1"/>
</dbReference>
<dbReference type="STRING" id="656024.FsymDg_0173"/>
<evidence type="ECO:0000313" key="4">
    <source>
        <dbReference type="EMBL" id="AEH07746.1"/>
    </source>
</evidence>
<reference evidence="4 5" key="1">
    <citation type="submission" date="2011-05" db="EMBL/GenBank/DDBJ databases">
        <title>Complete sequence of chromosome of Frankia symbiont of Datisca glomerata.</title>
        <authorList>
            <consortium name="US DOE Joint Genome Institute"/>
            <person name="Lucas S."/>
            <person name="Han J."/>
            <person name="Lapidus A."/>
            <person name="Cheng J.-F."/>
            <person name="Goodwin L."/>
            <person name="Pitluck S."/>
            <person name="Peters L."/>
            <person name="Mikhailova N."/>
            <person name="Chertkov O."/>
            <person name="Teshima H."/>
            <person name="Han C."/>
            <person name="Tapia R."/>
            <person name="Land M."/>
            <person name="Hauser L."/>
            <person name="Kyrpides N."/>
            <person name="Ivanova N."/>
            <person name="Pagani I."/>
            <person name="Berry A."/>
            <person name="Pawlowski K."/>
            <person name="Persson T."/>
            <person name="Vanden Heuvel B."/>
            <person name="Benson D."/>
            <person name="Woyke T."/>
        </authorList>
    </citation>
    <scope>NUCLEOTIDE SEQUENCE [LARGE SCALE GENOMIC DNA]</scope>
    <source>
        <strain evidence="5">4085684</strain>
    </source>
</reference>
<dbReference type="PROSITE" id="PS50006">
    <property type="entry name" value="FHA_DOMAIN"/>
    <property type="match status" value="1"/>
</dbReference>
<dbReference type="InterPro" id="IPR008984">
    <property type="entry name" value="SMAD_FHA_dom_sf"/>
</dbReference>
<dbReference type="PANTHER" id="PTHR23308">
    <property type="entry name" value="NUCLEAR INHIBITOR OF PROTEIN PHOSPHATASE-1"/>
    <property type="match status" value="1"/>
</dbReference>
<feature type="region of interest" description="Disordered" evidence="2">
    <location>
        <begin position="41"/>
        <end position="86"/>
    </location>
</feature>
<feature type="domain" description="FHA" evidence="3">
    <location>
        <begin position="108"/>
        <end position="157"/>
    </location>
</feature>
<dbReference type="Gene3D" id="2.60.200.20">
    <property type="match status" value="1"/>
</dbReference>
<dbReference type="AlphaFoldDB" id="F8B2M6"/>
<dbReference type="RefSeq" id="WP_013871742.1">
    <property type="nucleotide sequence ID" value="NC_015656.1"/>
</dbReference>
<accession>F8B2M6</accession>
<dbReference type="eggNOG" id="COG1716">
    <property type="taxonomic scope" value="Bacteria"/>
</dbReference>
<sequence length="180" mass="19094">MSGSGPSDLVLLVVKISFLALLWLFVLAAVRAVRADMFGPTKRQRQSVQGLGRPTPAQPASAHPARPAAPPAGPQNASPSRRARTPSKLVVTKGHLAGTILPLGPTPVTIGRAQDSTLVLEDDFASARHARLVPHDGQWFVEDLGSTNGTYLDRTKVTSPMPVPLGAPVRIGKTVLELHR</sequence>
<keyword evidence="1" id="KW-0597">Phosphoprotein</keyword>
<evidence type="ECO:0000259" key="3">
    <source>
        <dbReference type="PROSITE" id="PS50006"/>
    </source>
</evidence>
<dbReference type="EMBL" id="CP002801">
    <property type="protein sequence ID" value="AEH07746.1"/>
    <property type="molecule type" value="Genomic_DNA"/>
</dbReference>
<evidence type="ECO:0000256" key="2">
    <source>
        <dbReference type="SAM" id="MobiDB-lite"/>
    </source>
</evidence>
<dbReference type="KEGG" id="fsy:FsymDg_0173"/>
<dbReference type="SMART" id="SM00240">
    <property type="entry name" value="FHA"/>
    <property type="match status" value="1"/>
</dbReference>
<keyword evidence="5" id="KW-1185">Reference proteome</keyword>
<evidence type="ECO:0000313" key="5">
    <source>
        <dbReference type="Proteomes" id="UP000001549"/>
    </source>
</evidence>
<name>F8B2M6_9ACTN</name>
<protein>
    <submittedName>
        <fullName evidence="4">FHA domain containing protein</fullName>
    </submittedName>
</protein>
<dbReference type="HOGENOM" id="CLU_131367_0_0_11"/>